<comment type="catalytic activity">
    <reaction evidence="1">
        <text>5-amino-1-(5-phospho-D-ribosyl)imidazole-4-carboxylate + H(+) = 5-amino-1-(5-phospho-beta-D-ribosyl)imidazole + CO2</text>
        <dbReference type="Rhea" id="RHEA:10792"/>
        <dbReference type="ChEBI" id="CHEBI:15378"/>
        <dbReference type="ChEBI" id="CHEBI:16526"/>
        <dbReference type="ChEBI" id="CHEBI:77657"/>
        <dbReference type="ChEBI" id="CHEBI:137981"/>
        <dbReference type="EC" id="4.1.1.21"/>
    </reaction>
</comment>
<dbReference type="InterPro" id="IPR040686">
    <property type="entry name" value="PurK_C"/>
</dbReference>
<comment type="similarity">
    <text evidence="3">In the C-terminal section; belongs to the AIR carboxylase family. Class I subfamily.</text>
</comment>
<dbReference type="InterPro" id="IPR011761">
    <property type="entry name" value="ATP-grasp"/>
</dbReference>
<dbReference type="InterPro" id="IPR016185">
    <property type="entry name" value="PreATP-grasp_dom_sf"/>
</dbReference>
<keyword evidence="9 12" id="KW-0067">ATP-binding</keyword>
<evidence type="ECO:0000256" key="2">
    <source>
        <dbReference type="ARBA" id="ARBA00004747"/>
    </source>
</evidence>
<dbReference type="InterPro" id="IPR011054">
    <property type="entry name" value="Rudment_hybrid_motif"/>
</dbReference>
<sequence>MDRVIGVLGGGQLGRMLTEAANRLNISVVTLDAEGSPAKQINANSNHVNGSFKDPTAIRRLARDCDVLTVEIEHVDTEVLEELARGTGIRNDRNLVKGTKVKIQPSWRTIRIIQDKYRQKEYLLGLEIATAQSLPLEDGSTGELEQIAGRLGYPLMLKSRTEAYDGRGNHPVRSASEIRTALDTLRDRPLYAEQWADFQAELAVMVVKTEDDTTGDWKKATLAYPVVETVHEDSICKLVYAPARGVSSTVMQEAQNLARRAVAGFWGKGVFGVEMFLLRDGKLLVKEIAPRPHNSGHYTIEACPISQYDAHEALSVPGARIHLYGKGDARPGRKMGHITIVASSMKAGESQIKPLVELIDQIRAERKHPSAGRSTSASASGSKLTPSERRPLVAVTMGSDSDRVTITSAHRTPSRMFQFAQDAAGMGVKVIIAAAGGAAHLPGMIASSTPLPVIGVPVKGSTLDGMDSLLSIVQMPRGVPVATVGINNSINAAQLAVRILGVTDDGIRNRLETYLADQERTVVVKAERMESVGFDGYTICDNLTWKNLDGQQLKYRSDFRPAARYLYFHYLMAILKAEKNASGTACQKIAWATPGKYIRQNVLTALVREVGNVDPSEAKVFKEHAIPESETVSGENVSDLSRELLADACLEKMEEEDWEEDD</sequence>
<dbReference type="InterPro" id="IPR016301">
    <property type="entry name" value="Ade2_fungi/plant"/>
</dbReference>
<dbReference type="Pfam" id="PF00731">
    <property type="entry name" value="AIRC"/>
    <property type="match status" value="1"/>
</dbReference>
<dbReference type="HAMAP" id="MF_01928">
    <property type="entry name" value="PurK"/>
    <property type="match status" value="1"/>
</dbReference>
<evidence type="ECO:0000256" key="7">
    <source>
        <dbReference type="ARBA" id="ARBA00022755"/>
    </source>
</evidence>
<name>A0A1W5D173_9LECA</name>
<accession>A0A1W5D173</accession>
<dbReference type="InterPro" id="IPR013815">
    <property type="entry name" value="ATP_grasp_subdomain_1"/>
</dbReference>
<organism evidence="15 16">
    <name type="scientific">Lasallia pustulata</name>
    <dbReference type="NCBI Taxonomy" id="136370"/>
    <lineage>
        <taxon>Eukaryota</taxon>
        <taxon>Fungi</taxon>
        <taxon>Dikarya</taxon>
        <taxon>Ascomycota</taxon>
        <taxon>Pezizomycotina</taxon>
        <taxon>Lecanoromycetes</taxon>
        <taxon>OSLEUM clade</taxon>
        <taxon>Umbilicariomycetidae</taxon>
        <taxon>Umbilicariales</taxon>
        <taxon>Umbilicariaceae</taxon>
        <taxon>Lasallia</taxon>
    </lineage>
</organism>
<dbReference type="Pfam" id="PF17769">
    <property type="entry name" value="PurK_C"/>
    <property type="match status" value="1"/>
</dbReference>
<keyword evidence="8" id="KW-0210">Decarboxylase</keyword>
<keyword evidence="16" id="KW-1185">Reference proteome</keyword>
<dbReference type="PANTHER" id="PTHR11609:SF5">
    <property type="entry name" value="PHOSPHORIBOSYLAMINOIMIDAZOLE CARBOXYLASE"/>
    <property type="match status" value="1"/>
</dbReference>
<dbReference type="Pfam" id="PF02222">
    <property type="entry name" value="ATP-grasp"/>
    <property type="match status" value="1"/>
</dbReference>
<feature type="domain" description="ATP-grasp" evidence="14">
    <location>
        <begin position="120"/>
        <end position="316"/>
    </location>
</feature>
<evidence type="ECO:0000313" key="15">
    <source>
        <dbReference type="EMBL" id="SLM36878.1"/>
    </source>
</evidence>
<evidence type="ECO:0000256" key="11">
    <source>
        <dbReference type="ARBA" id="ARBA00031607"/>
    </source>
</evidence>
<evidence type="ECO:0000256" key="4">
    <source>
        <dbReference type="ARBA" id="ARBA00012329"/>
    </source>
</evidence>
<dbReference type="SUPFAM" id="SSF52440">
    <property type="entry name" value="PreATP-grasp domain"/>
    <property type="match status" value="1"/>
</dbReference>
<evidence type="ECO:0000256" key="1">
    <source>
        <dbReference type="ARBA" id="ARBA00001244"/>
    </source>
</evidence>
<dbReference type="PANTHER" id="PTHR11609">
    <property type="entry name" value="PURINE BIOSYNTHESIS PROTEIN 6/7, PUR6/7"/>
    <property type="match status" value="1"/>
</dbReference>
<dbReference type="SUPFAM" id="SSF52255">
    <property type="entry name" value="N5-CAIR mutase (phosphoribosylaminoimidazole carboxylase, PurE)"/>
    <property type="match status" value="1"/>
</dbReference>
<evidence type="ECO:0000256" key="6">
    <source>
        <dbReference type="ARBA" id="ARBA00022741"/>
    </source>
</evidence>
<proteinExistence type="inferred from homology"/>
<comment type="pathway">
    <text evidence="2">Purine metabolism; IMP biosynthesis via de novo pathway; 5-amino-1-(5-phospho-D-ribosyl)imidazole-4-carboxylate from 5-amino-1-(5-phospho-D-ribosyl)imidazole (carboxylase route): step 1/1.</text>
</comment>
<evidence type="ECO:0000256" key="9">
    <source>
        <dbReference type="ARBA" id="ARBA00022840"/>
    </source>
</evidence>
<keyword evidence="10" id="KW-0456">Lyase</keyword>
<evidence type="ECO:0000256" key="12">
    <source>
        <dbReference type="PROSITE-ProRule" id="PRU00409"/>
    </source>
</evidence>
<dbReference type="Gene3D" id="3.30.1490.20">
    <property type="entry name" value="ATP-grasp fold, A domain"/>
    <property type="match status" value="1"/>
</dbReference>
<reference evidence="16" key="1">
    <citation type="submission" date="2017-03" db="EMBL/GenBank/DDBJ databases">
        <authorList>
            <person name="Sharma R."/>
            <person name="Thines M."/>
        </authorList>
    </citation>
    <scope>NUCLEOTIDE SEQUENCE [LARGE SCALE GENOMIC DNA]</scope>
</reference>
<feature type="region of interest" description="Disordered" evidence="13">
    <location>
        <begin position="365"/>
        <end position="390"/>
    </location>
</feature>
<dbReference type="Gene3D" id="3.40.50.1970">
    <property type="match status" value="1"/>
</dbReference>
<evidence type="ECO:0000256" key="3">
    <source>
        <dbReference type="ARBA" id="ARBA00006114"/>
    </source>
</evidence>
<dbReference type="Proteomes" id="UP000192927">
    <property type="component" value="Unassembled WGS sequence"/>
</dbReference>
<dbReference type="Pfam" id="PF22660">
    <property type="entry name" value="RS_preATP-grasp-like"/>
    <property type="match status" value="1"/>
</dbReference>
<dbReference type="AlphaFoldDB" id="A0A1W5D173"/>
<evidence type="ECO:0000256" key="10">
    <source>
        <dbReference type="ARBA" id="ARBA00023239"/>
    </source>
</evidence>
<dbReference type="Gene3D" id="3.40.50.20">
    <property type="match status" value="1"/>
</dbReference>
<dbReference type="Gene3D" id="3.30.470.20">
    <property type="entry name" value="ATP-grasp fold, B domain"/>
    <property type="match status" value="2"/>
</dbReference>
<dbReference type="EMBL" id="FWEW01001372">
    <property type="protein sequence ID" value="SLM36878.1"/>
    <property type="molecule type" value="Genomic_DNA"/>
</dbReference>
<dbReference type="SUPFAM" id="SSF56059">
    <property type="entry name" value="Glutathione synthetase ATP-binding domain-like"/>
    <property type="match status" value="1"/>
</dbReference>
<dbReference type="InterPro" id="IPR033747">
    <property type="entry name" value="PurE_ClassI"/>
</dbReference>
<feature type="compositionally biased region" description="Low complexity" evidence="13">
    <location>
        <begin position="371"/>
        <end position="382"/>
    </location>
</feature>
<dbReference type="GO" id="GO:0046872">
    <property type="term" value="F:metal ion binding"/>
    <property type="evidence" value="ECO:0007669"/>
    <property type="project" value="InterPro"/>
</dbReference>
<dbReference type="NCBIfam" id="TIGR01162">
    <property type="entry name" value="purE"/>
    <property type="match status" value="1"/>
</dbReference>
<dbReference type="PIRSF" id="PIRSF001340">
    <property type="entry name" value="AIR_carboxylase"/>
    <property type="match status" value="1"/>
</dbReference>
<evidence type="ECO:0000256" key="8">
    <source>
        <dbReference type="ARBA" id="ARBA00022793"/>
    </source>
</evidence>
<evidence type="ECO:0000259" key="14">
    <source>
        <dbReference type="PROSITE" id="PS50975"/>
    </source>
</evidence>
<dbReference type="InterPro" id="IPR054350">
    <property type="entry name" value="PurT/PurK_preATP-grasp"/>
</dbReference>
<dbReference type="PROSITE" id="PS50975">
    <property type="entry name" value="ATP_GRASP"/>
    <property type="match status" value="1"/>
</dbReference>
<evidence type="ECO:0000313" key="16">
    <source>
        <dbReference type="Proteomes" id="UP000192927"/>
    </source>
</evidence>
<dbReference type="InterPro" id="IPR005875">
    <property type="entry name" value="PurK"/>
</dbReference>
<keyword evidence="7" id="KW-0658">Purine biosynthesis</keyword>
<dbReference type="GO" id="GO:0005524">
    <property type="term" value="F:ATP binding"/>
    <property type="evidence" value="ECO:0007669"/>
    <property type="project" value="UniProtKB-UniRule"/>
</dbReference>
<evidence type="ECO:0000256" key="13">
    <source>
        <dbReference type="SAM" id="MobiDB-lite"/>
    </source>
</evidence>
<dbReference type="HAMAP" id="MF_01929">
    <property type="entry name" value="PurE_classI"/>
    <property type="match status" value="1"/>
</dbReference>
<keyword evidence="6 12" id="KW-0547">Nucleotide-binding</keyword>
<dbReference type="InterPro" id="IPR003135">
    <property type="entry name" value="ATP-grasp_carboxylate-amine"/>
</dbReference>
<dbReference type="UniPathway" id="UPA00074">
    <property type="reaction ID" value="UER00130"/>
</dbReference>
<dbReference type="EC" id="4.1.1.21" evidence="4"/>
<dbReference type="SMART" id="SM01001">
    <property type="entry name" value="AIRC"/>
    <property type="match status" value="1"/>
</dbReference>
<dbReference type="InterPro" id="IPR000031">
    <property type="entry name" value="PurE_dom"/>
</dbReference>
<dbReference type="GO" id="GO:0006189">
    <property type="term" value="P:'de novo' IMP biosynthetic process"/>
    <property type="evidence" value="ECO:0007669"/>
    <property type="project" value="UniProtKB-UniPathway"/>
</dbReference>
<dbReference type="SUPFAM" id="SSF51246">
    <property type="entry name" value="Rudiment single hybrid motif"/>
    <property type="match status" value="1"/>
</dbReference>
<dbReference type="GO" id="GO:0004638">
    <property type="term" value="F:phosphoribosylaminoimidazole carboxylase activity"/>
    <property type="evidence" value="ECO:0007669"/>
    <property type="project" value="UniProtKB-EC"/>
</dbReference>
<protein>
    <recommendedName>
        <fullName evidence="5">Phosphoribosylaminoimidazole carboxylase</fullName>
        <ecNumber evidence="4">4.1.1.21</ecNumber>
    </recommendedName>
    <alternativeName>
        <fullName evidence="11">AIR carboxylase</fullName>
    </alternativeName>
</protein>
<evidence type="ECO:0000256" key="5">
    <source>
        <dbReference type="ARBA" id="ARBA00021059"/>
    </source>
</evidence>